<keyword evidence="1" id="KW-0813">Transport</keyword>
<name>F2NG47_DESAR</name>
<dbReference type="GO" id="GO:0016887">
    <property type="term" value="F:ATP hydrolysis activity"/>
    <property type="evidence" value="ECO:0007669"/>
    <property type="project" value="InterPro"/>
</dbReference>
<dbReference type="GO" id="GO:0005315">
    <property type="term" value="F:phosphate transmembrane transporter activity"/>
    <property type="evidence" value="ECO:0007669"/>
    <property type="project" value="InterPro"/>
</dbReference>
<reference evidence="6 7" key="1">
    <citation type="journal article" date="2011" name="Stand. Genomic Sci.">
        <title>Complete genome sequence of the acetate-degrading sulfate reducer Desulfobacca acetoxidans type strain (ASRB2).</title>
        <authorList>
            <person name="Goker M."/>
            <person name="Teshima H."/>
            <person name="Lapidus A."/>
            <person name="Nolan M."/>
            <person name="Lucas S."/>
            <person name="Hammon N."/>
            <person name="Deshpande S."/>
            <person name="Cheng J.F."/>
            <person name="Tapia R."/>
            <person name="Han C."/>
            <person name="Goodwin L."/>
            <person name="Pitluck S."/>
            <person name="Huntemann M."/>
            <person name="Liolios K."/>
            <person name="Ivanova N."/>
            <person name="Pagani I."/>
            <person name="Mavromatis K."/>
            <person name="Ovchinikova G."/>
            <person name="Pati A."/>
            <person name="Chen A."/>
            <person name="Palaniappan K."/>
            <person name="Land M."/>
            <person name="Hauser L."/>
            <person name="Brambilla E.M."/>
            <person name="Rohde M."/>
            <person name="Spring S."/>
            <person name="Detter J.C."/>
            <person name="Woyke T."/>
            <person name="Bristow J."/>
            <person name="Eisen J.A."/>
            <person name="Markowitz V."/>
            <person name="Hugenholtz P."/>
            <person name="Kyrpides N.C."/>
            <person name="Klenk H.P."/>
        </authorList>
    </citation>
    <scope>NUCLEOTIDE SEQUENCE [LARGE SCALE GENOMIC DNA]</scope>
    <source>
        <strain evidence="7">ATCC 700848 / DSM 11109 / ASRB2</strain>
    </source>
</reference>
<dbReference type="GO" id="GO:0035435">
    <property type="term" value="P:phosphate ion transmembrane transport"/>
    <property type="evidence" value="ECO:0007669"/>
    <property type="project" value="InterPro"/>
</dbReference>
<dbReference type="SMART" id="SM00382">
    <property type="entry name" value="AAA"/>
    <property type="match status" value="1"/>
</dbReference>
<dbReference type="Gene3D" id="3.40.50.300">
    <property type="entry name" value="P-loop containing nucleotide triphosphate hydrolases"/>
    <property type="match status" value="1"/>
</dbReference>
<dbReference type="OrthoDB" id="5448699at2"/>
<evidence type="ECO:0000256" key="3">
    <source>
        <dbReference type="ARBA" id="ARBA00022741"/>
    </source>
</evidence>
<keyword evidence="7" id="KW-1185">Reference proteome</keyword>
<evidence type="ECO:0000256" key="4">
    <source>
        <dbReference type="ARBA" id="ARBA00022840"/>
    </source>
</evidence>
<dbReference type="GO" id="GO:0016020">
    <property type="term" value="C:membrane"/>
    <property type="evidence" value="ECO:0007669"/>
    <property type="project" value="InterPro"/>
</dbReference>
<dbReference type="PROSITE" id="PS00211">
    <property type="entry name" value="ABC_TRANSPORTER_1"/>
    <property type="match status" value="1"/>
</dbReference>
<keyword evidence="4" id="KW-0067">ATP-binding</keyword>
<evidence type="ECO:0000313" key="6">
    <source>
        <dbReference type="EMBL" id="AEB08460.1"/>
    </source>
</evidence>
<evidence type="ECO:0000313" key="7">
    <source>
        <dbReference type="Proteomes" id="UP000000483"/>
    </source>
</evidence>
<gene>
    <name evidence="6" type="ordered locus">Desac_0574</name>
</gene>
<proteinExistence type="predicted"/>
<dbReference type="HOGENOM" id="CLU_000604_1_22_7"/>
<keyword evidence="6" id="KW-0378">Hydrolase</keyword>
<keyword evidence="2" id="KW-0592">Phosphate transport</keyword>
<dbReference type="InterPro" id="IPR003593">
    <property type="entry name" value="AAA+_ATPase"/>
</dbReference>
<reference evidence="7" key="2">
    <citation type="submission" date="2011-03" db="EMBL/GenBank/DDBJ databases">
        <title>The complete genome of Desulfobacca acetoxidans DSM 11109.</title>
        <authorList>
            <consortium name="US DOE Joint Genome Institute (JGI-PGF)"/>
            <person name="Lucas S."/>
            <person name="Copeland A."/>
            <person name="Lapidus A."/>
            <person name="Bruce D."/>
            <person name="Goodwin L."/>
            <person name="Pitluck S."/>
            <person name="Peters L."/>
            <person name="Kyrpides N."/>
            <person name="Mavromatis K."/>
            <person name="Ivanova N."/>
            <person name="Ovchinnikova G."/>
            <person name="Teshima H."/>
            <person name="Detter J.C."/>
            <person name="Han C."/>
            <person name="Land M."/>
            <person name="Hauser L."/>
            <person name="Markowitz V."/>
            <person name="Cheng J.-F."/>
            <person name="Hugenholtz P."/>
            <person name="Woyke T."/>
            <person name="Wu D."/>
            <person name="Spring S."/>
            <person name="Schueler E."/>
            <person name="Brambilla E."/>
            <person name="Klenk H.-P."/>
            <person name="Eisen J.A."/>
        </authorList>
    </citation>
    <scope>NUCLEOTIDE SEQUENCE [LARGE SCALE GENOMIC DNA]</scope>
    <source>
        <strain evidence="7">ATCC 700848 / DSM 11109 / ASRB2</strain>
    </source>
</reference>
<dbReference type="SUPFAM" id="SSF52540">
    <property type="entry name" value="P-loop containing nucleoside triphosphate hydrolases"/>
    <property type="match status" value="1"/>
</dbReference>
<dbReference type="Pfam" id="PF00005">
    <property type="entry name" value="ABC_tran"/>
    <property type="match status" value="1"/>
</dbReference>
<evidence type="ECO:0000256" key="2">
    <source>
        <dbReference type="ARBA" id="ARBA00022592"/>
    </source>
</evidence>
<dbReference type="EMBL" id="CP002629">
    <property type="protein sequence ID" value="AEB08460.1"/>
    <property type="molecule type" value="Genomic_DNA"/>
</dbReference>
<dbReference type="InterPro" id="IPR005670">
    <property type="entry name" value="PstB-like"/>
</dbReference>
<dbReference type="Proteomes" id="UP000000483">
    <property type="component" value="Chromosome"/>
</dbReference>
<dbReference type="eggNOG" id="COG1117">
    <property type="taxonomic scope" value="Bacteria"/>
</dbReference>
<accession>F2NG47</accession>
<dbReference type="KEGG" id="dao:Desac_0574"/>
<dbReference type="STRING" id="880072.Desac_0574"/>
<dbReference type="CDD" id="cd03260">
    <property type="entry name" value="ABC_PstB_phosphate_transporter"/>
    <property type="match status" value="1"/>
</dbReference>
<dbReference type="InterPro" id="IPR017871">
    <property type="entry name" value="ABC_transporter-like_CS"/>
</dbReference>
<evidence type="ECO:0000256" key="1">
    <source>
        <dbReference type="ARBA" id="ARBA00022448"/>
    </source>
</evidence>
<dbReference type="InterPro" id="IPR003439">
    <property type="entry name" value="ABC_transporter-like_ATP-bd"/>
</dbReference>
<protein>
    <submittedName>
        <fullName evidence="6">Phosphate-transporting ATPase</fullName>
        <ecNumber evidence="6">3.6.3.27</ecNumber>
    </submittedName>
</protein>
<organism evidence="6 7">
    <name type="scientific">Desulfobacca acetoxidans (strain ATCC 700848 / DSM 11109 / ASRB2)</name>
    <dbReference type="NCBI Taxonomy" id="880072"/>
    <lineage>
        <taxon>Bacteria</taxon>
        <taxon>Pseudomonadati</taxon>
        <taxon>Thermodesulfobacteriota</taxon>
        <taxon>Desulfobaccia</taxon>
        <taxon>Desulfobaccales</taxon>
        <taxon>Desulfobaccaceae</taxon>
        <taxon>Desulfobacca</taxon>
    </lineage>
</organism>
<dbReference type="AlphaFoldDB" id="F2NG47"/>
<dbReference type="PANTHER" id="PTHR43423:SF1">
    <property type="entry name" value="ABC TRANSPORTER I FAMILY MEMBER 17"/>
    <property type="match status" value="1"/>
</dbReference>
<dbReference type="InterPro" id="IPR027417">
    <property type="entry name" value="P-loop_NTPase"/>
</dbReference>
<sequence length="259" mass="29169">MATQPSNNLILSAVAKNLTVDFVGRRVLHGVHLELHPGQLTVIIGRSGSGKTTLLRTFNRLNEHYPACASSGTLKLHFQDGWQDIYQDGINLAELRQRVGMVFQNPTILPFSVEKNISLLLKLILNLPRSELEGRVESALRQVHLWSEVKNRLRTPAAVLSGGQQQRLCLARTLALEPEFLLLDEPTANLDFRIAQKIEELLLELKTRCQIVAVSHSLNQARRLADQLLVLKNGSLMSTLSPAEFQQPERWQDLLTEMF</sequence>
<evidence type="ECO:0000259" key="5">
    <source>
        <dbReference type="PROSITE" id="PS50893"/>
    </source>
</evidence>
<keyword evidence="3" id="KW-0547">Nucleotide-binding</keyword>
<dbReference type="PANTHER" id="PTHR43423">
    <property type="entry name" value="ABC TRANSPORTER I FAMILY MEMBER 17"/>
    <property type="match status" value="1"/>
</dbReference>
<feature type="domain" description="ABC transporter" evidence="5">
    <location>
        <begin position="9"/>
        <end position="258"/>
    </location>
</feature>
<dbReference type="GO" id="GO:0005524">
    <property type="term" value="F:ATP binding"/>
    <property type="evidence" value="ECO:0007669"/>
    <property type="project" value="UniProtKB-KW"/>
</dbReference>
<dbReference type="RefSeq" id="WP_013705573.1">
    <property type="nucleotide sequence ID" value="NC_015388.1"/>
</dbReference>
<dbReference type="EC" id="3.6.3.27" evidence="6"/>
<dbReference type="PROSITE" id="PS50893">
    <property type="entry name" value="ABC_TRANSPORTER_2"/>
    <property type="match status" value="1"/>
</dbReference>